<dbReference type="AlphaFoldDB" id="A0A6H5JBA4"/>
<evidence type="ECO:0000313" key="2">
    <source>
        <dbReference type="Proteomes" id="UP000479190"/>
    </source>
</evidence>
<name>A0A6H5JBA4_9HYME</name>
<reference evidence="1 2" key="1">
    <citation type="submission" date="2020-02" db="EMBL/GenBank/DDBJ databases">
        <authorList>
            <person name="Ferguson B K."/>
        </authorList>
    </citation>
    <scope>NUCLEOTIDE SEQUENCE [LARGE SCALE GENOMIC DNA]</scope>
</reference>
<gene>
    <name evidence="1" type="ORF">TBRA_LOCUS16489</name>
</gene>
<dbReference type="Proteomes" id="UP000479190">
    <property type="component" value="Unassembled WGS sequence"/>
</dbReference>
<organism evidence="1 2">
    <name type="scientific">Trichogramma brassicae</name>
    <dbReference type="NCBI Taxonomy" id="86971"/>
    <lineage>
        <taxon>Eukaryota</taxon>
        <taxon>Metazoa</taxon>
        <taxon>Ecdysozoa</taxon>
        <taxon>Arthropoda</taxon>
        <taxon>Hexapoda</taxon>
        <taxon>Insecta</taxon>
        <taxon>Pterygota</taxon>
        <taxon>Neoptera</taxon>
        <taxon>Endopterygota</taxon>
        <taxon>Hymenoptera</taxon>
        <taxon>Apocrita</taxon>
        <taxon>Proctotrupomorpha</taxon>
        <taxon>Chalcidoidea</taxon>
        <taxon>Trichogrammatidae</taxon>
        <taxon>Trichogramma</taxon>
    </lineage>
</organism>
<evidence type="ECO:0000313" key="1">
    <source>
        <dbReference type="EMBL" id="CAB0044922.1"/>
    </source>
</evidence>
<dbReference type="EMBL" id="CADCXV010001505">
    <property type="protein sequence ID" value="CAB0044922.1"/>
    <property type="molecule type" value="Genomic_DNA"/>
</dbReference>
<proteinExistence type="predicted"/>
<keyword evidence="2" id="KW-1185">Reference proteome</keyword>
<accession>A0A6H5JBA4</accession>
<protein>
    <submittedName>
        <fullName evidence="1">Uncharacterized protein</fullName>
    </submittedName>
</protein>
<sequence>MLSYTRKSLLCELPRWCRGASARRSSYYVFPIYIYIPASASRLRTRIQGEGRASRVPAAAAACPAQQCLADRVHLVFKDLPVFGYIINAVSTTDTNKCSKTRRGSSCNVRPGLSNSLKSSSRTAESHRVGKLFKFIRTPARQAIRALRRDAYNEYSCRSSHFYACARKQELNTLQYMADSPRKWMKPDLLICRLTVSVVNDKKVIEKFSGHYDFASKDFIAYGLIRLCTPFWRSLRTLFRDNVKKYMTPLSQLSGALKISERAPASPRARTYTLKTRASSHGVRSRERIARIAAAAILRPIFLSHTHTLEFRVLARLSEILRRASRGFTYGAHSSALQEQSLMLRVQQRSTEGPYYRTNACMLDRSLRNYCVDVKNIKQGDHFFLLAKSVQKSSTRAKRILSFDTHIYTHVPRRRSGRANTVKENLNFHTDLMQNQAARDELRREREKEPTPLRVYSCAMYACVCALYTASCIESWHAREDRVASSSNSCSARQCAVREVLY</sequence>